<dbReference type="GO" id="GO:0004674">
    <property type="term" value="F:protein serine/threonine kinase activity"/>
    <property type="evidence" value="ECO:0000318"/>
    <property type="project" value="GO_Central"/>
</dbReference>
<sequence length="730" mass="76908">MPSRSSLLPLLLLCAAAAAAAASSRNAELDALMELKAALDPAGRALASWARGGDPCGRGDYFEGVACDARGRVATISLQGKGLAGAVPPAVAMLPALTGLYLHYNALRGEIPRELAALPGLAELYLGVNNLSGPVPAELGRLGSLQVLQLGYNQLTGSIPTQLGQLNKLTVLALQSNQLSGAIPASLGDLPALARLDLSSNQLFGSIPSKLAEIPRLATLDLRNNTLSGSVPSGLKKLNEGFLYENNPELCGAQFDSLKACPNDGNDDGRTPRKPESTSVIKPQQIQKAADLNRNCGDDGGCLKPSTLPTGAVVAGTFVIVAGAAACGLSAFSWHRRQKQKIGSSSVEHLEGRPSLDRSKEAYERSAVSSLINVEYSSGGWDTSSEGSQSQHGVARLSSAAECGSPSVRFNLEEVECATQYFSDVNLLGKSSFAATYKGVMRDGTAVAVKSISKSSCKSEEADFLRGLRALTSLRHENLVGLKGFCRSRASGGCFLVYEFMTNGSLSRYLDAKESDAADAAAVLDWPTRVSIIKGVAKGTYDSELADYFLASSYTLLFCFALIFSVDPWIFFFPSLSGIEYLHSSKLAHQSISADKVLLDHLHAPRLSGAGLHRLLADDVVFAALKDSAAMGYLAPEYATTGRSTDKQGDVYAFGVVVLQVLAGRRAVSPPHLQQDGGGRLDDLVDPRLRGRFSRAEAAKLAGVALLCTAEAPAQRPAMAAVLQQLGTSS</sequence>
<dbReference type="FunFam" id="3.80.10.10:FF:000485">
    <property type="entry name" value="Protein NSP-INTERACTING KINASE 2"/>
    <property type="match status" value="1"/>
</dbReference>
<evidence type="ECO:0000256" key="3">
    <source>
        <dbReference type="ARBA" id="ARBA00022692"/>
    </source>
</evidence>
<protein>
    <recommendedName>
        <fullName evidence="10">Protein kinase domain-containing protein</fullName>
    </recommendedName>
</protein>
<dbReference type="Pfam" id="PF00560">
    <property type="entry name" value="LRR_1"/>
    <property type="match status" value="1"/>
</dbReference>
<comment type="subcellular location">
    <subcellularLocation>
        <location evidence="1">Membrane</location>
    </subcellularLocation>
</comment>
<dbReference type="Proteomes" id="UP000007305">
    <property type="component" value="Chromosome 6"/>
</dbReference>
<dbReference type="SUPFAM" id="SSF56112">
    <property type="entry name" value="Protein kinase-like (PK-like)"/>
    <property type="match status" value="1"/>
</dbReference>
<keyword evidence="5 8" id="KW-1133">Transmembrane helix</keyword>
<evidence type="ECO:0000256" key="8">
    <source>
        <dbReference type="SAM" id="Phobius"/>
    </source>
</evidence>
<evidence type="ECO:0000313" key="11">
    <source>
        <dbReference type="EnsemblPlants" id="Zm00001eb260980_P002"/>
    </source>
</evidence>
<dbReference type="OrthoDB" id="676979at2759"/>
<evidence type="ECO:0000256" key="1">
    <source>
        <dbReference type="ARBA" id="ARBA00004370"/>
    </source>
</evidence>
<evidence type="ECO:0000256" key="2">
    <source>
        <dbReference type="ARBA" id="ARBA00022614"/>
    </source>
</evidence>
<feature type="region of interest" description="Disordered" evidence="7">
    <location>
        <begin position="262"/>
        <end position="285"/>
    </location>
</feature>
<dbReference type="EnsemblPlants" id="Zm00001eb260980_T002">
    <property type="protein sequence ID" value="Zm00001eb260980_P002"/>
    <property type="gene ID" value="Zm00001eb260980"/>
</dbReference>
<keyword evidence="6 8" id="KW-0472">Membrane</keyword>
<dbReference type="Gramene" id="Zm00001eb260980_T002">
    <property type="protein sequence ID" value="Zm00001eb260980_P002"/>
    <property type="gene ID" value="Zm00001eb260980"/>
</dbReference>
<dbReference type="Pfam" id="PF13855">
    <property type="entry name" value="LRR_8"/>
    <property type="match status" value="1"/>
</dbReference>
<evidence type="ECO:0000259" key="10">
    <source>
        <dbReference type="PROSITE" id="PS50011"/>
    </source>
</evidence>
<dbReference type="InterPro" id="IPR046959">
    <property type="entry name" value="PRK1-6/SRF4-like"/>
</dbReference>
<keyword evidence="4" id="KW-0677">Repeat</keyword>
<feature type="compositionally biased region" description="Basic and acidic residues" evidence="7">
    <location>
        <begin position="267"/>
        <end position="276"/>
    </location>
</feature>
<evidence type="ECO:0000256" key="4">
    <source>
        <dbReference type="ARBA" id="ARBA00022737"/>
    </source>
</evidence>
<dbReference type="FunFam" id="3.80.10.10:FF:000379">
    <property type="entry name" value="Protein NSP-INTERACTING KINASE 2"/>
    <property type="match status" value="1"/>
</dbReference>
<evidence type="ECO:0000256" key="7">
    <source>
        <dbReference type="SAM" id="MobiDB-lite"/>
    </source>
</evidence>
<feature type="chain" id="PRO_5032995070" description="Protein kinase domain-containing protein" evidence="9">
    <location>
        <begin position="23"/>
        <end position="730"/>
    </location>
</feature>
<dbReference type="GO" id="GO:0016020">
    <property type="term" value="C:membrane"/>
    <property type="evidence" value="ECO:0000318"/>
    <property type="project" value="GO_Central"/>
</dbReference>
<dbReference type="InterPro" id="IPR000719">
    <property type="entry name" value="Prot_kinase_dom"/>
</dbReference>
<organism evidence="11 12">
    <name type="scientific">Zea mays</name>
    <name type="common">Maize</name>
    <dbReference type="NCBI Taxonomy" id="4577"/>
    <lineage>
        <taxon>Eukaryota</taxon>
        <taxon>Viridiplantae</taxon>
        <taxon>Streptophyta</taxon>
        <taxon>Embryophyta</taxon>
        <taxon>Tracheophyta</taxon>
        <taxon>Spermatophyta</taxon>
        <taxon>Magnoliopsida</taxon>
        <taxon>Liliopsida</taxon>
        <taxon>Poales</taxon>
        <taxon>Poaceae</taxon>
        <taxon>PACMAD clade</taxon>
        <taxon>Panicoideae</taxon>
        <taxon>Andropogonodae</taxon>
        <taxon>Andropogoneae</taxon>
        <taxon>Tripsacinae</taxon>
        <taxon>Zea</taxon>
    </lineage>
</organism>
<dbReference type="InterPro" id="IPR013210">
    <property type="entry name" value="LRR_N_plant-typ"/>
</dbReference>
<proteinExistence type="predicted"/>
<evidence type="ECO:0000256" key="9">
    <source>
        <dbReference type="SAM" id="SignalP"/>
    </source>
</evidence>
<dbReference type="FunCoup" id="A0A804PRU8">
    <property type="interactions" value="101"/>
</dbReference>
<accession>A0A804PRU8</accession>
<dbReference type="InterPro" id="IPR032675">
    <property type="entry name" value="LRR_dom_sf"/>
</dbReference>
<dbReference type="Gene3D" id="3.80.10.10">
    <property type="entry name" value="Ribonuclease Inhibitor"/>
    <property type="match status" value="1"/>
</dbReference>
<keyword evidence="3 8" id="KW-0812">Transmembrane</keyword>
<reference evidence="11" key="3">
    <citation type="submission" date="2021-05" db="UniProtKB">
        <authorList>
            <consortium name="EnsemblPlants"/>
        </authorList>
    </citation>
    <scope>IDENTIFICATION</scope>
    <source>
        <strain evidence="11">cv. B73</strain>
    </source>
</reference>
<dbReference type="PANTHER" id="PTHR48007">
    <property type="entry name" value="LEUCINE-RICH REPEAT RECEPTOR-LIKE PROTEIN KINASE PXC1"/>
    <property type="match status" value="1"/>
</dbReference>
<dbReference type="AlphaFoldDB" id="A0A804PRU8"/>
<dbReference type="InParanoid" id="A0A804PRU8"/>
<dbReference type="InterPro" id="IPR003591">
    <property type="entry name" value="Leu-rich_rpt_typical-subtyp"/>
</dbReference>
<evidence type="ECO:0000313" key="12">
    <source>
        <dbReference type="Proteomes" id="UP000007305"/>
    </source>
</evidence>
<dbReference type="SUPFAM" id="SSF52058">
    <property type="entry name" value="L domain-like"/>
    <property type="match status" value="1"/>
</dbReference>
<dbReference type="Pfam" id="PF08263">
    <property type="entry name" value="LRRNT_2"/>
    <property type="match status" value="1"/>
</dbReference>
<dbReference type="GO" id="GO:0005524">
    <property type="term" value="F:ATP binding"/>
    <property type="evidence" value="ECO:0007669"/>
    <property type="project" value="InterPro"/>
</dbReference>
<dbReference type="PANTHER" id="PTHR48007:SF65">
    <property type="entry name" value="OS01G0577600 PROTEIN"/>
    <property type="match status" value="1"/>
</dbReference>
<dbReference type="PROSITE" id="PS50011">
    <property type="entry name" value="PROTEIN_KINASE_DOM"/>
    <property type="match status" value="1"/>
</dbReference>
<keyword evidence="9" id="KW-0732">Signal</keyword>
<dbReference type="InterPro" id="IPR011009">
    <property type="entry name" value="Kinase-like_dom_sf"/>
</dbReference>
<keyword evidence="2" id="KW-0433">Leucine-rich repeat</keyword>
<name>A0A804PRU8_MAIZE</name>
<dbReference type="SMART" id="SM00369">
    <property type="entry name" value="LRR_TYP"/>
    <property type="match status" value="3"/>
</dbReference>
<feature type="transmembrane region" description="Helical" evidence="8">
    <location>
        <begin position="548"/>
        <end position="572"/>
    </location>
</feature>
<evidence type="ECO:0000256" key="6">
    <source>
        <dbReference type="ARBA" id="ARBA00023136"/>
    </source>
</evidence>
<evidence type="ECO:0000256" key="5">
    <source>
        <dbReference type="ARBA" id="ARBA00022989"/>
    </source>
</evidence>
<dbReference type="Gene3D" id="1.10.510.10">
    <property type="entry name" value="Transferase(Phosphotransferase) domain 1"/>
    <property type="match status" value="1"/>
</dbReference>
<reference evidence="12" key="1">
    <citation type="journal article" date="2009" name="Science">
        <title>The B73 maize genome: complexity, diversity, and dynamics.</title>
        <authorList>
            <person name="Schnable P.S."/>
            <person name="Ware D."/>
            <person name="Fulton R.S."/>
            <person name="Stein J.C."/>
            <person name="Wei F."/>
            <person name="Pasternak S."/>
            <person name="Liang C."/>
            <person name="Zhang J."/>
            <person name="Fulton L."/>
            <person name="Graves T.A."/>
            <person name="Minx P."/>
            <person name="Reily A.D."/>
            <person name="Courtney L."/>
            <person name="Kruchowski S.S."/>
            <person name="Tomlinson C."/>
            <person name="Strong C."/>
            <person name="Delehaunty K."/>
            <person name="Fronick C."/>
            <person name="Courtney B."/>
            <person name="Rock S.M."/>
            <person name="Belter E."/>
            <person name="Du F."/>
            <person name="Kim K."/>
            <person name="Abbott R.M."/>
            <person name="Cotton M."/>
            <person name="Levy A."/>
            <person name="Marchetto P."/>
            <person name="Ochoa K."/>
            <person name="Jackson S.M."/>
            <person name="Gillam B."/>
            <person name="Chen W."/>
            <person name="Yan L."/>
            <person name="Higginbotham J."/>
            <person name="Cardenas M."/>
            <person name="Waligorski J."/>
            <person name="Applebaum E."/>
            <person name="Phelps L."/>
            <person name="Falcone J."/>
            <person name="Kanchi K."/>
            <person name="Thane T."/>
            <person name="Scimone A."/>
            <person name="Thane N."/>
            <person name="Henke J."/>
            <person name="Wang T."/>
            <person name="Ruppert J."/>
            <person name="Shah N."/>
            <person name="Rotter K."/>
            <person name="Hodges J."/>
            <person name="Ingenthron E."/>
            <person name="Cordes M."/>
            <person name="Kohlberg S."/>
            <person name="Sgro J."/>
            <person name="Delgado B."/>
            <person name="Mead K."/>
            <person name="Chinwalla A."/>
            <person name="Leonard S."/>
            <person name="Crouse K."/>
            <person name="Collura K."/>
            <person name="Kudrna D."/>
            <person name="Currie J."/>
            <person name="He R."/>
            <person name="Angelova A."/>
            <person name="Rajasekar S."/>
            <person name="Mueller T."/>
            <person name="Lomeli R."/>
            <person name="Scara G."/>
            <person name="Ko A."/>
            <person name="Delaney K."/>
            <person name="Wissotski M."/>
            <person name="Lopez G."/>
            <person name="Campos D."/>
            <person name="Braidotti M."/>
            <person name="Ashley E."/>
            <person name="Golser W."/>
            <person name="Kim H."/>
            <person name="Lee S."/>
            <person name="Lin J."/>
            <person name="Dujmic Z."/>
            <person name="Kim W."/>
            <person name="Talag J."/>
            <person name="Zuccolo A."/>
            <person name="Fan C."/>
            <person name="Sebastian A."/>
            <person name="Kramer M."/>
            <person name="Spiegel L."/>
            <person name="Nascimento L."/>
            <person name="Zutavern T."/>
            <person name="Miller B."/>
            <person name="Ambroise C."/>
            <person name="Muller S."/>
            <person name="Spooner W."/>
            <person name="Narechania A."/>
            <person name="Ren L."/>
            <person name="Wei S."/>
            <person name="Kumari S."/>
            <person name="Faga B."/>
            <person name="Levy M.J."/>
            <person name="McMahan L."/>
            <person name="Van Buren P."/>
            <person name="Vaughn M.W."/>
            <person name="Ying K."/>
            <person name="Yeh C.-T."/>
            <person name="Emrich S.J."/>
            <person name="Jia Y."/>
            <person name="Kalyanaraman A."/>
            <person name="Hsia A.-P."/>
            <person name="Barbazuk W.B."/>
            <person name="Baucom R.S."/>
            <person name="Brutnell T.P."/>
            <person name="Carpita N.C."/>
            <person name="Chaparro C."/>
            <person name="Chia J.-M."/>
            <person name="Deragon J.-M."/>
            <person name="Estill J.C."/>
            <person name="Fu Y."/>
            <person name="Jeddeloh J.A."/>
            <person name="Han Y."/>
            <person name="Lee H."/>
            <person name="Li P."/>
            <person name="Lisch D.R."/>
            <person name="Liu S."/>
            <person name="Liu Z."/>
            <person name="Nagel D.H."/>
            <person name="McCann M.C."/>
            <person name="SanMiguel P."/>
            <person name="Myers A.M."/>
            <person name="Nettleton D."/>
            <person name="Nguyen J."/>
            <person name="Penning B.W."/>
            <person name="Ponnala L."/>
            <person name="Schneider K.L."/>
            <person name="Schwartz D.C."/>
            <person name="Sharma A."/>
            <person name="Soderlund C."/>
            <person name="Springer N.M."/>
            <person name="Sun Q."/>
            <person name="Wang H."/>
            <person name="Waterman M."/>
            <person name="Westerman R."/>
            <person name="Wolfgruber T.K."/>
            <person name="Yang L."/>
            <person name="Yu Y."/>
            <person name="Zhang L."/>
            <person name="Zhou S."/>
            <person name="Zhu Q."/>
            <person name="Bennetzen J.L."/>
            <person name="Dawe R.K."/>
            <person name="Jiang J."/>
            <person name="Jiang N."/>
            <person name="Presting G.G."/>
            <person name="Wessler S.R."/>
            <person name="Aluru S."/>
            <person name="Martienssen R.A."/>
            <person name="Clifton S.W."/>
            <person name="McCombie W.R."/>
            <person name="Wing R.A."/>
            <person name="Wilson R.K."/>
        </authorList>
    </citation>
    <scope>NUCLEOTIDE SEQUENCE [LARGE SCALE GENOMIC DNA]</scope>
    <source>
        <strain evidence="12">cv. B73</strain>
    </source>
</reference>
<dbReference type="FunFam" id="3.30.200.20:FF:000371">
    <property type="entry name" value="Protein NSP-INTERACTING KINASE 2"/>
    <property type="match status" value="1"/>
</dbReference>
<dbReference type="Pfam" id="PF07714">
    <property type="entry name" value="PK_Tyr_Ser-Thr"/>
    <property type="match status" value="2"/>
</dbReference>
<dbReference type="InterPro" id="IPR001611">
    <property type="entry name" value="Leu-rich_rpt"/>
</dbReference>
<keyword evidence="12" id="KW-1185">Reference proteome</keyword>
<feature type="transmembrane region" description="Helical" evidence="8">
    <location>
        <begin position="312"/>
        <end position="332"/>
    </location>
</feature>
<feature type="domain" description="Protein kinase" evidence="10">
    <location>
        <begin position="422"/>
        <end position="730"/>
    </location>
</feature>
<reference evidence="11" key="2">
    <citation type="submission" date="2019-07" db="EMBL/GenBank/DDBJ databases">
        <authorList>
            <person name="Seetharam A."/>
            <person name="Woodhouse M."/>
            <person name="Cannon E."/>
        </authorList>
    </citation>
    <scope>NUCLEOTIDE SEQUENCE [LARGE SCALE GENOMIC DNA]</scope>
    <source>
        <strain evidence="11">cv. B73</strain>
    </source>
</reference>
<gene>
    <name evidence="11" type="primary">LOC100304214</name>
</gene>
<dbReference type="InterPro" id="IPR001245">
    <property type="entry name" value="Ser-Thr/Tyr_kinase_cat_dom"/>
</dbReference>
<feature type="signal peptide" evidence="9">
    <location>
        <begin position="1"/>
        <end position="22"/>
    </location>
</feature>
<dbReference type="Gene3D" id="3.30.200.20">
    <property type="entry name" value="Phosphorylase Kinase, domain 1"/>
    <property type="match status" value="1"/>
</dbReference>